<dbReference type="PROSITE" id="PS51009">
    <property type="entry name" value="CYTCII"/>
    <property type="match status" value="1"/>
</dbReference>
<organism evidence="2 3">
    <name type="scientific">Xanthomonas theicola</name>
    <dbReference type="NCBI Taxonomy" id="56464"/>
    <lineage>
        <taxon>Bacteria</taxon>
        <taxon>Pseudomonadati</taxon>
        <taxon>Pseudomonadota</taxon>
        <taxon>Gammaproteobacteria</taxon>
        <taxon>Lysobacterales</taxon>
        <taxon>Lysobacteraceae</taxon>
        <taxon>Xanthomonas</taxon>
    </lineage>
</organism>
<gene>
    <name evidence="2" type="ORF">XthCFBP4691_07945</name>
</gene>
<evidence type="ECO:0000256" key="1">
    <source>
        <dbReference type="SAM" id="Phobius"/>
    </source>
</evidence>
<protein>
    <recommendedName>
        <fullName evidence="4">Cytochrome C</fullName>
    </recommendedName>
</protein>
<dbReference type="Proteomes" id="UP000239898">
    <property type="component" value="Unassembled WGS sequence"/>
</dbReference>
<keyword evidence="1" id="KW-0472">Membrane</keyword>
<dbReference type="AlphaFoldDB" id="A0A2S6ZGU3"/>
<dbReference type="OrthoDB" id="5984407at2"/>
<reference evidence="2 3" key="1">
    <citation type="submission" date="2016-08" db="EMBL/GenBank/DDBJ databases">
        <title>Evolution of the type three secretion system and type three effector repertoires in Xanthomonas.</title>
        <authorList>
            <person name="Merda D."/>
            <person name="Briand M."/>
            <person name="Bosis E."/>
            <person name="Rousseau C."/>
            <person name="Portier P."/>
            <person name="Jacques M.-A."/>
            <person name="Fischer-Le Saux M."/>
        </authorList>
    </citation>
    <scope>NUCLEOTIDE SEQUENCE [LARGE SCALE GENOMIC DNA]</scope>
    <source>
        <strain evidence="2 3">CFBP 4691</strain>
    </source>
</reference>
<keyword evidence="1" id="KW-1133">Transmembrane helix</keyword>
<dbReference type="InterPro" id="IPR002321">
    <property type="entry name" value="Cyt_c_II"/>
</dbReference>
<keyword evidence="3" id="KW-1185">Reference proteome</keyword>
<dbReference type="GO" id="GO:0022900">
    <property type="term" value="P:electron transport chain"/>
    <property type="evidence" value="ECO:0007669"/>
    <property type="project" value="InterPro"/>
</dbReference>
<sequence length="145" mass="15774">MASPPAPASASSASRYLFVLCAGVLVGLVAATMAMRALQARQDRFPHALMQVMDRQVALLQRSRAHDRCAAADLQARTQALQLLGNDLETAFPALADDSRFLQHADALRTTLRTAQATLPGNCAALDRLVQRIDDDCDACHRDFR</sequence>
<dbReference type="GO" id="GO:0005506">
    <property type="term" value="F:iron ion binding"/>
    <property type="evidence" value="ECO:0007669"/>
    <property type="project" value="InterPro"/>
</dbReference>
<accession>A0A2S6ZGU3</accession>
<dbReference type="Gene3D" id="1.20.120.10">
    <property type="entry name" value="Cytochrome c/b562"/>
    <property type="match status" value="1"/>
</dbReference>
<dbReference type="EMBL" id="MIGX01000028">
    <property type="protein sequence ID" value="PPT91360.1"/>
    <property type="molecule type" value="Genomic_DNA"/>
</dbReference>
<evidence type="ECO:0008006" key="4">
    <source>
        <dbReference type="Google" id="ProtNLM"/>
    </source>
</evidence>
<dbReference type="SUPFAM" id="SSF47175">
    <property type="entry name" value="Cytochromes"/>
    <property type="match status" value="1"/>
</dbReference>
<name>A0A2S6ZGU3_9XANT</name>
<evidence type="ECO:0000313" key="3">
    <source>
        <dbReference type="Proteomes" id="UP000239898"/>
    </source>
</evidence>
<dbReference type="GO" id="GO:0020037">
    <property type="term" value="F:heme binding"/>
    <property type="evidence" value="ECO:0007669"/>
    <property type="project" value="InterPro"/>
</dbReference>
<keyword evidence="1" id="KW-0812">Transmembrane</keyword>
<comment type="caution">
    <text evidence="2">The sequence shown here is derived from an EMBL/GenBank/DDBJ whole genome shotgun (WGS) entry which is preliminary data.</text>
</comment>
<dbReference type="GO" id="GO:0009055">
    <property type="term" value="F:electron transfer activity"/>
    <property type="evidence" value="ECO:0007669"/>
    <property type="project" value="InterPro"/>
</dbReference>
<dbReference type="InterPro" id="IPR010980">
    <property type="entry name" value="Cyt_c/b562"/>
</dbReference>
<proteinExistence type="predicted"/>
<dbReference type="RefSeq" id="WP_128419924.1">
    <property type="nucleotide sequence ID" value="NZ_CP049017.1"/>
</dbReference>
<feature type="transmembrane region" description="Helical" evidence="1">
    <location>
        <begin position="16"/>
        <end position="35"/>
    </location>
</feature>
<evidence type="ECO:0000313" key="2">
    <source>
        <dbReference type="EMBL" id="PPT91360.1"/>
    </source>
</evidence>